<accession>A0A699I642</accession>
<dbReference type="AlphaFoldDB" id="A0A699I642"/>
<feature type="non-terminal residue" evidence="1">
    <location>
        <position position="1"/>
    </location>
</feature>
<sequence>QDLQWKLQQQRLASLFSGVRGETEQQHQIILDSQSQKLQQKMFQNLETSKLSQTEWFFDGNYAQVNVDQPQTHGVAQIHGDGVGNYENGNMNNWNNGIQGWNDFNDQYNALP</sequence>
<name>A0A699I642_TANCI</name>
<dbReference type="EMBL" id="BKCJ010241171">
    <property type="protein sequence ID" value="GEZ10380.1"/>
    <property type="molecule type" value="Genomic_DNA"/>
</dbReference>
<evidence type="ECO:0000313" key="1">
    <source>
        <dbReference type="EMBL" id="GEZ10380.1"/>
    </source>
</evidence>
<comment type="caution">
    <text evidence="1">The sequence shown here is derived from an EMBL/GenBank/DDBJ whole genome shotgun (WGS) entry which is preliminary data.</text>
</comment>
<organism evidence="1">
    <name type="scientific">Tanacetum cinerariifolium</name>
    <name type="common">Dalmatian daisy</name>
    <name type="synonym">Chrysanthemum cinerariifolium</name>
    <dbReference type="NCBI Taxonomy" id="118510"/>
    <lineage>
        <taxon>Eukaryota</taxon>
        <taxon>Viridiplantae</taxon>
        <taxon>Streptophyta</taxon>
        <taxon>Embryophyta</taxon>
        <taxon>Tracheophyta</taxon>
        <taxon>Spermatophyta</taxon>
        <taxon>Magnoliopsida</taxon>
        <taxon>eudicotyledons</taxon>
        <taxon>Gunneridae</taxon>
        <taxon>Pentapetalae</taxon>
        <taxon>asterids</taxon>
        <taxon>campanulids</taxon>
        <taxon>Asterales</taxon>
        <taxon>Asteraceae</taxon>
        <taxon>Asteroideae</taxon>
        <taxon>Anthemideae</taxon>
        <taxon>Anthemidinae</taxon>
        <taxon>Tanacetum</taxon>
    </lineage>
</organism>
<proteinExistence type="predicted"/>
<protein>
    <submittedName>
        <fullName evidence="1">Uncharacterized protein</fullName>
    </submittedName>
</protein>
<gene>
    <name evidence="1" type="ORF">Tci_482353</name>
</gene>
<reference evidence="1" key="1">
    <citation type="journal article" date="2019" name="Sci. Rep.">
        <title>Draft genome of Tanacetum cinerariifolium, the natural source of mosquito coil.</title>
        <authorList>
            <person name="Yamashiro T."/>
            <person name="Shiraishi A."/>
            <person name="Satake H."/>
            <person name="Nakayama K."/>
        </authorList>
    </citation>
    <scope>NUCLEOTIDE SEQUENCE</scope>
</reference>